<comment type="caution">
    <text evidence="1">The sequence shown here is derived from an EMBL/GenBank/DDBJ whole genome shotgun (WGS) entry which is preliminary data.</text>
</comment>
<dbReference type="EMBL" id="JANIIK010000112">
    <property type="protein sequence ID" value="KAJ3593924.1"/>
    <property type="molecule type" value="Genomic_DNA"/>
</dbReference>
<sequence length="106" mass="12176">MRDGRAAAVMDEQHLGLTRLEIGDVVTRRSFILFNVTHSACGDDDAETEREMKIDRGEIERVPREWKEMERDQMGVGKMGIREEEEEEEEAVVCFSFGSRVSLSPR</sequence>
<reference evidence="1" key="1">
    <citation type="submission" date="2022-07" db="EMBL/GenBank/DDBJ databases">
        <title>Chromosome-level genome of Muraenolepis orangiensis.</title>
        <authorList>
            <person name="Kim J."/>
        </authorList>
    </citation>
    <scope>NUCLEOTIDE SEQUENCE</scope>
    <source>
        <strain evidence="1">KU_S4_2022</strain>
        <tissue evidence="1">Muscle</tissue>
    </source>
</reference>
<organism evidence="1 2">
    <name type="scientific">Muraenolepis orangiensis</name>
    <name type="common">Patagonian moray cod</name>
    <dbReference type="NCBI Taxonomy" id="630683"/>
    <lineage>
        <taxon>Eukaryota</taxon>
        <taxon>Metazoa</taxon>
        <taxon>Chordata</taxon>
        <taxon>Craniata</taxon>
        <taxon>Vertebrata</taxon>
        <taxon>Euteleostomi</taxon>
        <taxon>Actinopterygii</taxon>
        <taxon>Neopterygii</taxon>
        <taxon>Teleostei</taxon>
        <taxon>Neoteleostei</taxon>
        <taxon>Acanthomorphata</taxon>
        <taxon>Zeiogadaria</taxon>
        <taxon>Gadariae</taxon>
        <taxon>Gadiformes</taxon>
        <taxon>Muraenolepidoidei</taxon>
        <taxon>Muraenolepididae</taxon>
        <taxon>Muraenolepis</taxon>
    </lineage>
</organism>
<evidence type="ECO:0000313" key="1">
    <source>
        <dbReference type="EMBL" id="KAJ3593924.1"/>
    </source>
</evidence>
<gene>
    <name evidence="1" type="ORF">NHX12_006257</name>
</gene>
<dbReference type="AlphaFoldDB" id="A0A9Q0DSX0"/>
<evidence type="ECO:0000313" key="2">
    <source>
        <dbReference type="Proteomes" id="UP001148018"/>
    </source>
</evidence>
<name>A0A9Q0DSX0_9TELE</name>
<dbReference type="Proteomes" id="UP001148018">
    <property type="component" value="Unassembled WGS sequence"/>
</dbReference>
<proteinExistence type="predicted"/>
<accession>A0A9Q0DSX0</accession>
<keyword evidence="2" id="KW-1185">Reference proteome</keyword>
<protein>
    <submittedName>
        <fullName evidence="1">Uncharacterized protein</fullName>
    </submittedName>
</protein>